<name>A0ABT5N3T5_9BURK</name>
<protein>
    <submittedName>
        <fullName evidence="3">Uncharacterized protein</fullName>
    </submittedName>
</protein>
<feature type="coiled-coil region" evidence="1">
    <location>
        <begin position="64"/>
        <end position="119"/>
    </location>
</feature>
<dbReference type="EMBL" id="JAQSIP010000014">
    <property type="protein sequence ID" value="MDD0840975.1"/>
    <property type="molecule type" value="Genomic_DNA"/>
</dbReference>
<keyword evidence="2" id="KW-1133">Transmembrane helix</keyword>
<organism evidence="3 4">
    <name type="scientific">Curvibacter cyanobacteriorum</name>
    <dbReference type="NCBI Taxonomy" id="3026422"/>
    <lineage>
        <taxon>Bacteria</taxon>
        <taxon>Pseudomonadati</taxon>
        <taxon>Pseudomonadota</taxon>
        <taxon>Betaproteobacteria</taxon>
        <taxon>Burkholderiales</taxon>
        <taxon>Comamonadaceae</taxon>
        <taxon>Curvibacter</taxon>
    </lineage>
</organism>
<keyword evidence="2" id="KW-0472">Membrane</keyword>
<reference evidence="3 4" key="1">
    <citation type="submission" date="2023-02" db="EMBL/GenBank/DDBJ databases">
        <title>Bacterial whole genomic sequence of Curvibacter sp. HBC61.</title>
        <authorList>
            <person name="Le V."/>
            <person name="Ko S.-R."/>
            <person name="Ahn C.-Y."/>
            <person name="Oh H.-M."/>
        </authorList>
    </citation>
    <scope>NUCLEOTIDE SEQUENCE [LARGE SCALE GENOMIC DNA]</scope>
    <source>
        <strain evidence="3 4">HBC61</strain>
    </source>
</reference>
<dbReference type="Proteomes" id="UP001528673">
    <property type="component" value="Unassembled WGS sequence"/>
</dbReference>
<sequence>MRFRLLRRRLTISAPRVAVRSAMPWPLRWAVLAIMLGFCAAIALWAFEFGKNLAGLEPHTREEVLALREQLAQMRDERDKAQSVANTSGSLLTAERATQERLLAQVHQLEQDNRSLRDDLGFFEKLIPANSQDDVGIRGLQAETLAGQQLRWQVLVIQPVKAGPEFKGRLELLLSGTLAGKPWEMPLPQGPVPLQFRQYRRLEGVVDLPAQAVVKQITARVLDANGSRAVQTLKL</sequence>
<dbReference type="InterPro" id="IPR046703">
    <property type="entry name" value="DUF6776"/>
</dbReference>
<evidence type="ECO:0000256" key="2">
    <source>
        <dbReference type="SAM" id="Phobius"/>
    </source>
</evidence>
<keyword evidence="1" id="KW-0175">Coiled coil</keyword>
<gene>
    <name evidence="3" type="ORF">PSQ40_20530</name>
</gene>
<evidence type="ECO:0000313" key="4">
    <source>
        <dbReference type="Proteomes" id="UP001528673"/>
    </source>
</evidence>
<evidence type="ECO:0000313" key="3">
    <source>
        <dbReference type="EMBL" id="MDD0840975.1"/>
    </source>
</evidence>
<accession>A0ABT5N3T5</accession>
<proteinExistence type="predicted"/>
<keyword evidence="2" id="KW-0812">Transmembrane</keyword>
<dbReference type="RefSeq" id="WP_273953761.1">
    <property type="nucleotide sequence ID" value="NZ_JAQSIP010000014.1"/>
</dbReference>
<evidence type="ECO:0000256" key="1">
    <source>
        <dbReference type="SAM" id="Coils"/>
    </source>
</evidence>
<keyword evidence="4" id="KW-1185">Reference proteome</keyword>
<feature type="transmembrane region" description="Helical" evidence="2">
    <location>
        <begin position="29"/>
        <end position="47"/>
    </location>
</feature>
<comment type="caution">
    <text evidence="3">The sequence shown here is derived from an EMBL/GenBank/DDBJ whole genome shotgun (WGS) entry which is preliminary data.</text>
</comment>
<dbReference type="Pfam" id="PF20567">
    <property type="entry name" value="DUF6776"/>
    <property type="match status" value="1"/>
</dbReference>